<feature type="region of interest" description="Disordered" evidence="2">
    <location>
        <begin position="264"/>
        <end position="283"/>
    </location>
</feature>
<evidence type="ECO:0000313" key="5">
    <source>
        <dbReference type="EMBL" id="KAA9035632.1"/>
    </source>
</evidence>
<dbReference type="InterPro" id="IPR039329">
    <property type="entry name" value="SIAE"/>
</dbReference>
<evidence type="ECO:0000259" key="4">
    <source>
        <dbReference type="Pfam" id="PF03629"/>
    </source>
</evidence>
<gene>
    <name evidence="5" type="ORF">FW778_20615</name>
</gene>
<dbReference type="Proteomes" id="UP000326903">
    <property type="component" value="Unassembled WGS sequence"/>
</dbReference>
<dbReference type="AlphaFoldDB" id="A0A5J5IBI5"/>
<proteinExistence type="predicted"/>
<dbReference type="PANTHER" id="PTHR22901:SF0">
    <property type="entry name" value="SIALATE O-ACETYLESTERASE"/>
    <property type="match status" value="1"/>
</dbReference>
<protein>
    <submittedName>
        <fullName evidence="5">Sialate O-acetylesterase</fullName>
    </submittedName>
</protein>
<name>A0A5J5IBI5_9BACT</name>
<dbReference type="PANTHER" id="PTHR22901">
    <property type="entry name" value="SIALATE O-ACETYLESTERASE"/>
    <property type="match status" value="1"/>
</dbReference>
<dbReference type="GO" id="GO:0001681">
    <property type="term" value="F:sialate O-acetylesterase activity"/>
    <property type="evidence" value="ECO:0007669"/>
    <property type="project" value="InterPro"/>
</dbReference>
<dbReference type="Pfam" id="PF03629">
    <property type="entry name" value="SASA"/>
    <property type="match status" value="1"/>
</dbReference>
<accession>A0A5J5IBI5</accession>
<reference evidence="5 6" key="1">
    <citation type="submission" date="2019-09" db="EMBL/GenBank/DDBJ databases">
        <title>Draft genome sequence of Ginsengibacter sp. BR5-29.</title>
        <authorList>
            <person name="Im W.-T."/>
        </authorList>
    </citation>
    <scope>NUCLEOTIDE SEQUENCE [LARGE SCALE GENOMIC DNA]</scope>
    <source>
        <strain evidence="5 6">BR5-29</strain>
    </source>
</reference>
<dbReference type="GO" id="GO:0005975">
    <property type="term" value="P:carbohydrate metabolic process"/>
    <property type="evidence" value="ECO:0007669"/>
    <property type="project" value="TreeGrafter"/>
</dbReference>
<comment type="caution">
    <text evidence="5">The sequence shown here is derived from an EMBL/GenBank/DDBJ whole genome shotgun (WGS) entry which is preliminary data.</text>
</comment>
<evidence type="ECO:0000256" key="3">
    <source>
        <dbReference type="SAM" id="SignalP"/>
    </source>
</evidence>
<dbReference type="RefSeq" id="WP_150416788.1">
    <property type="nucleotide sequence ID" value="NZ_VYQF01000011.1"/>
</dbReference>
<feature type="chain" id="PRO_5023859151" evidence="3">
    <location>
        <begin position="22"/>
        <end position="584"/>
    </location>
</feature>
<dbReference type="Gene3D" id="3.40.50.1110">
    <property type="entry name" value="SGNH hydrolase"/>
    <property type="match status" value="1"/>
</dbReference>
<dbReference type="SUPFAM" id="SSF52266">
    <property type="entry name" value="SGNH hydrolase"/>
    <property type="match status" value="1"/>
</dbReference>
<dbReference type="EMBL" id="VYQF01000011">
    <property type="protein sequence ID" value="KAA9035632.1"/>
    <property type="molecule type" value="Genomic_DNA"/>
</dbReference>
<evidence type="ECO:0000256" key="2">
    <source>
        <dbReference type="SAM" id="MobiDB-lite"/>
    </source>
</evidence>
<sequence>MKKLLILIITALNVMVLPAQVKPNHIFADNMVLQRDKPIKIWGWASPGEKVQVIFGPQVRNTETNKKGEWFLYLDPLKANNQPKDLIIKGKKNRIVFTNILVGDVWVLGGQSNMEFDLDRIYNGDLEVASAHFNNIRLMTIPKAASQKPQQDFERINEYDGWLDRYDKKGYWFVCSPETVKTFSAMGYIFGRRIYMASQIPIGLIDVSVGGTTLEAWLSSEILNEIPGDNKLIAEWNKKVESFDPKENLRSKIANWERRSEIRKKQGLEPVPKPTEPDQNPALDRNYPGSSYNGMVAAIAGLSIKGIIFNQGYNNALSGDSRPQLYAKNFIALIQDWRKAFNDENLPFGIIELSAGGTPQTLDNYETQMFDPASYIREGQFNAYKHSKNTGLVAIYDQQENWYHPRKKIEAGERMARWALQTQYNLEMGWEPAECIAKDRISGRIILTFNKEIKTSDDRPFEGFAIAGKDGHFFPAQAKYFIKEKDKAGNDIQDKTKLVIWNELVQEPEEVRYAWARNPIGNAVNESFRERIIPLPSFRTDSWDYPEAPFGQDELETYRKKTDSLHNQAVEWLKLRKILEKDMK</sequence>
<evidence type="ECO:0000313" key="6">
    <source>
        <dbReference type="Proteomes" id="UP000326903"/>
    </source>
</evidence>
<evidence type="ECO:0000256" key="1">
    <source>
        <dbReference type="ARBA" id="ARBA00022801"/>
    </source>
</evidence>
<keyword evidence="1" id="KW-0378">Hydrolase</keyword>
<dbReference type="InterPro" id="IPR005181">
    <property type="entry name" value="SASA"/>
</dbReference>
<organism evidence="5 6">
    <name type="scientific">Ginsengibacter hankyongi</name>
    <dbReference type="NCBI Taxonomy" id="2607284"/>
    <lineage>
        <taxon>Bacteria</taxon>
        <taxon>Pseudomonadati</taxon>
        <taxon>Bacteroidota</taxon>
        <taxon>Chitinophagia</taxon>
        <taxon>Chitinophagales</taxon>
        <taxon>Chitinophagaceae</taxon>
        <taxon>Ginsengibacter</taxon>
    </lineage>
</organism>
<feature type="domain" description="Sialate O-acetylesterase" evidence="4">
    <location>
        <begin position="292"/>
        <end position="359"/>
    </location>
</feature>
<feature type="signal peptide" evidence="3">
    <location>
        <begin position="1"/>
        <end position="21"/>
    </location>
</feature>
<dbReference type="InterPro" id="IPR036514">
    <property type="entry name" value="SGNH_hydro_sf"/>
</dbReference>
<keyword evidence="6" id="KW-1185">Reference proteome</keyword>
<keyword evidence="3" id="KW-0732">Signal</keyword>